<dbReference type="InterPro" id="IPR052972">
    <property type="entry name" value="Sacsin_chaperone_reg"/>
</dbReference>
<feature type="compositionally biased region" description="Basic and acidic residues" evidence="1">
    <location>
        <begin position="1532"/>
        <end position="1552"/>
    </location>
</feature>
<dbReference type="PANTHER" id="PTHR15600:SF42">
    <property type="entry name" value="SACSIN"/>
    <property type="match status" value="1"/>
</dbReference>
<dbReference type="EMBL" id="NRRV01000106">
    <property type="protein sequence ID" value="MBK1633681.1"/>
    <property type="molecule type" value="Genomic_DNA"/>
</dbReference>
<feature type="domain" description="Protein NO VEIN C-terminal" evidence="2">
    <location>
        <begin position="1633"/>
        <end position="1722"/>
    </location>
</feature>
<evidence type="ECO:0000256" key="1">
    <source>
        <dbReference type="SAM" id="MobiDB-lite"/>
    </source>
</evidence>
<evidence type="ECO:0000313" key="5">
    <source>
        <dbReference type="Proteomes" id="UP000748752"/>
    </source>
</evidence>
<keyword evidence="5" id="KW-1185">Reference proteome</keyword>
<dbReference type="InterPro" id="IPR024975">
    <property type="entry name" value="NOV_C"/>
</dbReference>
<dbReference type="InterPro" id="IPR036890">
    <property type="entry name" value="HATPase_C_sf"/>
</dbReference>
<dbReference type="InterPro" id="IPR058210">
    <property type="entry name" value="SACS/Nov_dom"/>
</dbReference>
<dbReference type="Proteomes" id="UP000748752">
    <property type="component" value="Unassembled WGS sequence"/>
</dbReference>
<gene>
    <name evidence="4" type="ORF">CKO31_23640</name>
</gene>
<dbReference type="PANTHER" id="PTHR15600">
    <property type="entry name" value="SACSIN"/>
    <property type="match status" value="1"/>
</dbReference>
<reference evidence="4 5" key="1">
    <citation type="journal article" date="2020" name="Microorganisms">
        <title>Osmotic Adaptation and Compatible Solute Biosynthesis of Phototrophic Bacteria as Revealed from Genome Analyses.</title>
        <authorList>
            <person name="Imhoff J.F."/>
            <person name="Rahn T."/>
            <person name="Kunzel S."/>
            <person name="Keller A."/>
            <person name="Neulinger S.C."/>
        </authorList>
    </citation>
    <scope>NUCLEOTIDE SEQUENCE [LARGE SCALE GENOMIC DNA]</scope>
    <source>
        <strain evidence="4 5">DSM 6210</strain>
    </source>
</reference>
<protein>
    <recommendedName>
        <fullName evidence="6">DUF3883 domain-containing protein</fullName>
    </recommendedName>
</protein>
<evidence type="ECO:0008006" key="6">
    <source>
        <dbReference type="Google" id="ProtNLM"/>
    </source>
</evidence>
<sequence>MFVIDEKGYDTDGLPDTMKWLHTSPALLVYNSRPFSDSDLEGIQRIGESGKSESIGKTGRFGLGFNACYNVTDVPCFFTRGILHFFDPHFHTVPDASGASPGRCFGADELTLAGWPLLDSLEQFTGDGSNFEGVAFRLPFRSPGQASASRIKKDAYTLDDARQAVRELQDIGSAMLLFLKHVRRVGVQWRDRGGTVTDVLSIEARNPAAIAESRADVNALLSISEPEELLETLSQVGDVFSSCRHEYRVSTQEAERVESWRVVDGFFVDEDLEILGTCRKMFENEEKALPYAGAAYQLGTLEQIKGRVFCSLPTPMPTGLPIQLNGYFDLEDSRQSMFLDAATQGSARVRYEWNRDLLGISAARAYVRLLTEIRADLTDQAASTYYRVFPKFVDEDSGWEGWLTGAFYQGAAEMPTIRVADDEQWKSLADTRSLPYELLSVQEALVSEKKLPIPVPSLPSHVHNGFTANEIEVPELTPHDLRTELEVESDVDCPIRSAPRACLRSRDHVLQLLRFCLSDGPEEDIRGFPLAIDCREHLRTIGLTSSPLYLTQNELDFDVFGEHPDWFVDPLLAADANLTEVPDTNLLTMDAESFVGELAEYVASITEDDTPQLSRAKSGPLTDEWLRSVFSRLLDSDLNGLHSELNEIPLIPDQSRILRTMGNSATPLLFRGSQDPKRALTDLSVPLVQGVSSELFGLLRRFSEKEDCIWSVTPRDLVDTLADECRETLAEYDDVADVQRAILNYLSREESVAALSALEDRRDKLRGLKLFPTSDGKLVNLSGDTYTSEGFKFPAVDLDVTLLDDGPNQRWRGLYGVLSVPELSRSRLIREVLLPRFEDMDRDALIEASTWLRDELSRAQSDEEAAGASSTLFDDVRDSSIIVCADGELRAPRNVYQPGSKLAEAVLGDQAVFPDMQRTYAESHSRWLEFFRQLDMPTEPQLVDVVAYVKTLAEREPSKDNAARLQAAYHEIKRRVDAALDDANELPADLEEAVGDLAATAWVPLRQEGGDLLCFRRPERPFARPQDVFFPRVGQLVASQAGITTFRPEPNRRCRKAFGFPVKPPVELVVDHFNRILVACADAESMPRATLLVRALGQIYRFFGGEAPQEADDVDEATGAPEADTAPDLAAAFSDTPCIWDQERELFWRPSHVFSDNVRYMEPWRRTIRASEDAIERGYAALGRRESPTLEDWKLVLEEIAESGKSPSQSAVAGVIREVIRRISEELDQSGGVDDEVLVPTRNGQMQQAGTVFLADAPWFQPMLDSWEIPLLAAQLESVWGIERTLGISSLDESVEQRLTEYPVESKLEKESLECSRLEELLRSDEFRIGLRRLLRHDGQEVKDASLMHLTDIRVICVKGIRTSLFLRVDDYEQLLGDSEAEIYWDHETLQAMLAENRLRYFCDDLAGLLSRALGMQTLRHSAPLVHMLNCVPTEIADVLDHLKIRQYAFEADADESRQEDVTAQEFPEDGVSDDSGTRAEETASPGTTDTEPEEQESEIEEAEEEAAFERTGIESSPTDQSAPHVTSTASPRRDSGAREDKASAARADGDRGSAGGGGTRSRPSPTPRKRAAAHVDQEASKGPRAPLRETASRRRQQTQQRRLVSYVARSDTDNRDSESAPSEERRLRIAAAAVQIVLQHEHQKGCDARSMAHANAGYDVLSECDGATRYIEVKGTEAAWGERGVTLTPTQFFYGRENEDRDHWLYVVEDVFSQDPRVHEIRDPGTLVDRFIFDGGWRDAAETAAPATGVSLSIPSPGDKVLRDGEFVGTVESTLEAGRFPLVIYRDNDGNQQRKRLADVIIQAKES</sequence>
<feature type="domain" description="Sacsin/Nov" evidence="3">
    <location>
        <begin position="2"/>
        <end position="193"/>
    </location>
</feature>
<feature type="compositionally biased region" description="Acidic residues" evidence="1">
    <location>
        <begin position="1491"/>
        <end position="1507"/>
    </location>
</feature>
<dbReference type="SUPFAM" id="SSF55874">
    <property type="entry name" value="ATPase domain of HSP90 chaperone/DNA topoisomerase II/histidine kinase"/>
    <property type="match status" value="1"/>
</dbReference>
<feature type="compositionally biased region" description="Polar residues" evidence="1">
    <location>
        <begin position="1514"/>
        <end position="1531"/>
    </location>
</feature>
<dbReference type="Pfam" id="PF25794">
    <property type="entry name" value="SACS"/>
    <property type="match status" value="1"/>
</dbReference>
<proteinExistence type="predicted"/>
<evidence type="ECO:0000313" key="4">
    <source>
        <dbReference type="EMBL" id="MBK1633681.1"/>
    </source>
</evidence>
<evidence type="ECO:0000259" key="3">
    <source>
        <dbReference type="Pfam" id="PF25794"/>
    </source>
</evidence>
<feature type="compositionally biased region" description="Basic and acidic residues" evidence="1">
    <location>
        <begin position="1611"/>
        <end position="1625"/>
    </location>
</feature>
<feature type="region of interest" description="Disordered" evidence="1">
    <location>
        <begin position="1454"/>
        <end position="1625"/>
    </location>
</feature>
<comment type="caution">
    <text evidence="4">The sequence shown here is derived from an EMBL/GenBank/DDBJ whole genome shotgun (WGS) entry which is preliminary data.</text>
</comment>
<organism evidence="4 5">
    <name type="scientific">Thiohalocapsa halophila</name>
    <dbReference type="NCBI Taxonomy" id="69359"/>
    <lineage>
        <taxon>Bacteria</taxon>
        <taxon>Pseudomonadati</taxon>
        <taxon>Pseudomonadota</taxon>
        <taxon>Gammaproteobacteria</taxon>
        <taxon>Chromatiales</taxon>
        <taxon>Chromatiaceae</taxon>
        <taxon>Thiohalocapsa</taxon>
    </lineage>
</organism>
<accession>A0ABS1CP25</accession>
<evidence type="ECO:0000259" key="2">
    <source>
        <dbReference type="Pfam" id="PF13020"/>
    </source>
</evidence>
<feature type="compositionally biased region" description="Basic and acidic residues" evidence="1">
    <location>
        <begin position="1574"/>
        <end position="1593"/>
    </location>
</feature>
<name>A0ABS1CP25_9GAMM</name>
<dbReference type="Pfam" id="PF13020">
    <property type="entry name" value="NOV_C"/>
    <property type="match status" value="1"/>
</dbReference>